<sequence length="77" mass="8416">MSFSIMNACLALSPTGVPELADGPMSNARRFAWEPLGLRVARCAARQMGVLLAEWLNYRANQAARLGSGYLFSVQKL</sequence>
<dbReference type="RefSeq" id="WP_152567707.1">
    <property type="nucleotide sequence ID" value="NZ_JAATIT010000001.1"/>
</dbReference>
<dbReference type="AlphaFoldDB" id="A0A7X5XPI8"/>
<protein>
    <submittedName>
        <fullName evidence="1">Uncharacterized protein</fullName>
    </submittedName>
</protein>
<dbReference type="EMBL" id="JAATIT010000001">
    <property type="protein sequence ID" value="NJB88543.1"/>
    <property type="molecule type" value="Genomic_DNA"/>
</dbReference>
<gene>
    <name evidence="1" type="ORF">GGR90_000695</name>
</gene>
<comment type="caution">
    <text evidence="1">The sequence shown here is derived from an EMBL/GenBank/DDBJ whole genome shotgun (WGS) entry which is preliminary data.</text>
</comment>
<reference evidence="1 2" key="1">
    <citation type="submission" date="2020-03" db="EMBL/GenBank/DDBJ databases">
        <title>Genomic Encyclopedia of Type Strains, Phase IV (KMG-IV): sequencing the most valuable type-strain genomes for metagenomic binning, comparative biology and taxonomic classification.</title>
        <authorList>
            <person name="Goeker M."/>
        </authorList>
    </citation>
    <scope>NUCLEOTIDE SEQUENCE [LARGE SCALE GENOMIC DNA]</scope>
    <source>
        <strain evidence="1 2">DSM 25229</strain>
    </source>
</reference>
<name>A0A7X5XPI8_9SPHN</name>
<evidence type="ECO:0000313" key="2">
    <source>
        <dbReference type="Proteomes" id="UP000535078"/>
    </source>
</evidence>
<keyword evidence="2" id="KW-1185">Reference proteome</keyword>
<organism evidence="1 2">
    <name type="scientific">Sphingopyxis italica</name>
    <dbReference type="NCBI Taxonomy" id="1129133"/>
    <lineage>
        <taxon>Bacteria</taxon>
        <taxon>Pseudomonadati</taxon>
        <taxon>Pseudomonadota</taxon>
        <taxon>Alphaproteobacteria</taxon>
        <taxon>Sphingomonadales</taxon>
        <taxon>Sphingomonadaceae</taxon>
        <taxon>Sphingopyxis</taxon>
    </lineage>
</organism>
<accession>A0A7X5XPI8</accession>
<dbReference type="Proteomes" id="UP000535078">
    <property type="component" value="Unassembled WGS sequence"/>
</dbReference>
<proteinExistence type="predicted"/>
<evidence type="ECO:0000313" key="1">
    <source>
        <dbReference type="EMBL" id="NJB88543.1"/>
    </source>
</evidence>